<accession>A0A6L2MEX6</accession>
<dbReference type="InterPro" id="IPR053134">
    <property type="entry name" value="RNA-dir_DNA_polymerase"/>
</dbReference>
<dbReference type="InterPro" id="IPR043128">
    <property type="entry name" value="Rev_trsase/Diguanyl_cyclase"/>
</dbReference>
<comment type="caution">
    <text evidence="2">The sequence shown here is derived from an EMBL/GenBank/DDBJ whole genome shotgun (WGS) entry which is preliminary data.</text>
</comment>
<dbReference type="InterPro" id="IPR000477">
    <property type="entry name" value="RT_dom"/>
</dbReference>
<dbReference type="Pfam" id="PF00078">
    <property type="entry name" value="RVT_1"/>
    <property type="match status" value="1"/>
</dbReference>
<protein>
    <submittedName>
        <fullName evidence="2">Reverse transcriptase domain-containing protein</fullName>
    </submittedName>
</protein>
<dbReference type="CDD" id="cd01647">
    <property type="entry name" value="RT_LTR"/>
    <property type="match status" value="1"/>
</dbReference>
<proteinExistence type="predicted"/>
<dbReference type="PANTHER" id="PTHR24559:SF444">
    <property type="entry name" value="REVERSE TRANSCRIPTASE DOMAIN-CONTAINING PROTEIN"/>
    <property type="match status" value="1"/>
</dbReference>
<dbReference type="EMBL" id="BKCJ010006512">
    <property type="protein sequence ID" value="GEU72533.1"/>
    <property type="molecule type" value="Genomic_DNA"/>
</dbReference>
<organism evidence="2">
    <name type="scientific">Tanacetum cinerariifolium</name>
    <name type="common">Dalmatian daisy</name>
    <name type="synonym">Chrysanthemum cinerariifolium</name>
    <dbReference type="NCBI Taxonomy" id="118510"/>
    <lineage>
        <taxon>Eukaryota</taxon>
        <taxon>Viridiplantae</taxon>
        <taxon>Streptophyta</taxon>
        <taxon>Embryophyta</taxon>
        <taxon>Tracheophyta</taxon>
        <taxon>Spermatophyta</taxon>
        <taxon>Magnoliopsida</taxon>
        <taxon>eudicotyledons</taxon>
        <taxon>Gunneridae</taxon>
        <taxon>Pentapetalae</taxon>
        <taxon>asterids</taxon>
        <taxon>campanulids</taxon>
        <taxon>Asterales</taxon>
        <taxon>Asteraceae</taxon>
        <taxon>Asteroideae</taxon>
        <taxon>Anthemideae</taxon>
        <taxon>Anthemidinae</taxon>
        <taxon>Tanacetum</taxon>
    </lineage>
</organism>
<keyword evidence="2" id="KW-0548">Nucleotidyltransferase</keyword>
<dbReference type="SUPFAM" id="SSF56672">
    <property type="entry name" value="DNA/RNA polymerases"/>
    <property type="match status" value="1"/>
</dbReference>
<dbReference type="GO" id="GO:0003964">
    <property type="term" value="F:RNA-directed DNA polymerase activity"/>
    <property type="evidence" value="ECO:0007669"/>
    <property type="project" value="UniProtKB-KW"/>
</dbReference>
<keyword evidence="2" id="KW-0808">Transferase</keyword>
<sequence length="460" mass="52860">MSNQTNDLRNMLPSYFQKNTASTSGSRSLPSNIIANPRGDLNVITTQSGVSYDGPPIPPHFSSLAKLVERVPEPKPTILYPLRVTKQKLRKKDDNLALKFVETFRKLHFDLSFADALLHMPKFALMFKSLLNNKEKLFDLATTPVNENCSAVILKKLPKKLGDLDKFLIPCDFPNPWVSPVHCVPKKGGMIMIKNEDKDLIPTTLVTGWRVCIDYQKLNDATRKDHFPLPFMDQMHERLSGNVFYCFLDGFSEYFQIPIDPQDQENTTFTYPYGTFAYRLLSFGLCNAPGTFQRCMMAIFHDMIEETMEVFMDDFSVFKESFTSCLSYLDEMLKWCKDTNLVLNWEKCHVMVKEGIVLCHKISKARIKVDRAKVDVIAKILIRLPSKTIVYTDDSALKYLLAKEDTNPRLLWWILLLQESDVIILVKKGAENLAAKHLSRLENPHQDELEKKEITETFPL</sequence>
<dbReference type="PANTHER" id="PTHR24559">
    <property type="entry name" value="TRANSPOSON TY3-I GAG-POL POLYPROTEIN"/>
    <property type="match status" value="1"/>
</dbReference>
<evidence type="ECO:0000259" key="1">
    <source>
        <dbReference type="Pfam" id="PF00078"/>
    </source>
</evidence>
<gene>
    <name evidence="2" type="ORF">Tci_044511</name>
</gene>
<dbReference type="InterPro" id="IPR043502">
    <property type="entry name" value="DNA/RNA_pol_sf"/>
</dbReference>
<evidence type="ECO:0000313" key="2">
    <source>
        <dbReference type="EMBL" id="GEU72533.1"/>
    </source>
</evidence>
<name>A0A6L2MEX6_TANCI</name>
<dbReference type="Gene3D" id="3.10.10.10">
    <property type="entry name" value="HIV Type 1 Reverse Transcriptase, subunit A, domain 1"/>
    <property type="match status" value="1"/>
</dbReference>
<dbReference type="AlphaFoldDB" id="A0A6L2MEX6"/>
<keyword evidence="2" id="KW-0695">RNA-directed DNA polymerase</keyword>
<feature type="domain" description="Reverse transcriptase" evidence="1">
    <location>
        <begin position="199"/>
        <end position="354"/>
    </location>
</feature>
<reference evidence="2" key="1">
    <citation type="journal article" date="2019" name="Sci. Rep.">
        <title>Draft genome of Tanacetum cinerariifolium, the natural source of mosquito coil.</title>
        <authorList>
            <person name="Yamashiro T."/>
            <person name="Shiraishi A."/>
            <person name="Satake H."/>
            <person name="Nakayama K."/>
        </authorList>
    </citation>
    <scope>NUCLEOTIDE SEQUENCE</scope>
</reference>
<dbReference type="Gene3D" id="3.30.70.270">
    <property type="match status" value="1"/>
</dbReference>